<keyword evidence="1" id="KW-0732">Signal</keyword>
<evidence type="ECO:0000313" key="2">
    <source>
        <dbReference type="EMBL" id="TFB84125.1"/>
    </source>
</evidence>
<evidence type="ECO:0000313" key="3">
    <source>
        <dbReference type="Proteomes" id="UP000297608"/>
    </source>
</evidence>
<keyword evidence="3" id="KW-1185">Reference proteome</keyword>
<dbReference type="Proteomes" id="UP000297608">
    <property type="component" value="Unassembled WGS sequence"/>
</dbReference>
<feature type="chain" id="PRO_5046092644" description="Lipoprotein" evidence="1">
    <location>
        <begin position="17"/>
        <end position="145"/>
    </location>
</feature>
<evidence type="ECO:0000256" key="1">
    <source>
        <dbReference type="SAM" id="SignalP"/>
    </source>
</evidence>
<name>A0ABY2IB36_9MICO</name>
<reference evidence="2 3" key="1">
    <citation type="submission" date="2019-03" db="EMBL/GenBank/DDBJ databases">
        <title>Genomics of glacier-inhabiting Cryobacterium strains.</title>
        <authorList>
            <person name="Liu Q."/>
            <person name="Xin Y.-H."/>
        </authorList>
    </citation>
    <scope>NUCLEOTIDE SEQUENCE [LARGE SCALE GENOMIC DNA]</scope>
    <source>
        <strain evidence="2 3">MDB2-B</strain>
    </source>
</reference>
<dbReference type="PROSITE" id="PS51257">
    <property type="entry name" value="PROKAR_LIPOPROTEIN"/>
    <property type="match status" value="1"/>
</dbReference>
<dbReference type="EMBL" id="SOFG01000023">
    <property type="protein sequence ID" value="TFB84125.1"/>
    <property type="molecule type" value="Genomic_DNA"/>
</dbReference>
<dbReference type="RefSeq" id="WP_134535922.1">
    <property type="nucleotide sequence ID" value="NZ_SOFG01000023.1"/>
</dbReference>
<sequence length="145" mass="15848">MNTRKFLPLFATVALAGLTLTGCSSIVDKIQPEKTHEFASTQDLVRDWDQTVQWLPADSSRIKIREASAGGPAILAATTDTDLDPARCAETERQSAPAYSDVWSPTDVYVDRIFACGDWAVIKTDGGWYGWTPNDPDEKAVSPAK</sequence>
<comment type="caution">
    <text evidence="2">The sequence shown here is derived from an EMBL/GenBank/DDBJ whole genome shotgun (WGS) entry which is preliminary data.</text>
</comment>
<accession>A0ABY2IB36</accession>
<proteinExistence type="predicted"/>
<gene>
    <name evidence="2" type="ORF">E3O44_16740</name>
</gene>
<evidence type="ECO:0008006" key="4">
    <source>
        <dbReference type="Google" id="ProtNLM"/>
    </source>
</evidence>
<feature type="signal peptide" evidence="1">
    <location>
        <begin position="1"/>
        <end position="16"/>
    </location>
</feature>
<protein>
    <recommendedName>
        <fullName evidence="4">Lipoprotein</fullName>
    </recommendedName>
</protein>
<organism evidence="2 3">
    <name type="scientific">Cryobacterium algoricola</name>
    <dbReference type="NCBI Taxonomy" id="1259183"/>
    <lineage>
        <taxon>Bacteria</taxon>
        <taxon>Bacillati</taxon>
        <taxon>Actinomycetota</taxon>
        <taxon>Actinomycetes</taxon>
        <taxon>Micrococcales</taxon>
        <taxon>Microbacteriaceae</taxon>
        <taxon>Cryobacterium</taxon>
    </lineage>
</organism>